<dbReference type="EMBL" id="JALPRF010000003">
    <property type="protein sequence ID" value="MCK8493588.1"/>
    <property type="molecule type" value="Genomic_DNA"/>
</dbReference>
<organism evidence="1 2">
    <name type="scientific">Spirosoma liriopis</name>
    <dbReference type="NCBI Taxonomy" id="2937440"/>
    <lineage>
        <taxon>Bacteria</taxon>
        <taxon>Pseudomonadati</taxon>
        <taxon>Bacteroidota</taxon>
        <taxon>Cytophagia</taxon>
        <taxon>Cytophagales</taxon>
        <taxon>Cytophagaceae</taxon>
        <taxon>Spirosoma</taxon>
    </lineage>
</organism>
<dbReference type="Proteomes" id="UP001202180">
    <property type="component" value="Unassembled WGS sequence"/>
</dbReference>
<name>A0ABT0HN46_9BACT</name>
<evidence type="ECO:0000313" key="1">
    <source>
        <dbReference type="EMBL" id="MCK8493588.1"/>
    </source>
</evidence>
<comment type="caution">
    <text evidence="1">The sequence shown here is derived from an EMBL/GenBank/DDBJ whole genome shotgun (WGS) entry which is preliminary data.</text>
</comment>
<accession>A0ABT0HN46</accession>
<evidence type="ECO:0000313" key="2">
    <source>
        <dbReference type="Proteomes" id="UP001202180"/>
    </source>
</evidence>
<reference evidence="1 2" key="1">
    <citation type="submission" date="2022-04" db="EMBL/GenBank/DDBJ databases">
        <title>Spirosoma sp. strain RP8 genome sequencing and assembly.</title>
        <authorList>
            <person name="Jung Y."/>
        </authorList>
    </citation>
    <scope>NUCLEOTIDE SEQUENCE [LARGE SCALE GENOMIC DNA]</scope>
    <source>
        <strain evidence="1 2">RP8</strain>
    </source>
</reference>
<dbReference type="RefSeq" id="WP_232562161.1">
    <property type="nucleotide sequence ID" value="NZ_JALPRF010000003.1"/>
</dbReference>
<proteinExistence type="predicted"/>
<protein>
    <submittedName>
        <fullName evidence="1">Uncharacterized protein</fullName>
    </submittedName>
</protein>
<sequence>MSSSGAILERYVFSVVVNYIHLASSKEQSQLIELIRELDTICLTADGSAQPPDESTEQVPASYLSELQQEWEEVLNKPS</sequence>
<gene>
    <name evidence="1" type="ORF">M0L20_17110</name>
</gene>
<keyword evidence="2" id="KW-1185">Reference proteome</keyword>